<dbReference type="GO" id="GO:0008168">
    <property type="term" value="F:methyltransferase activity"/>
    <property type="evidence" value="ECO:0007669"/>
    <property type="project" value="UniProtKB-KW"/>
</dbReference>
<dbReference type="Proteomes" id="UP000250241">
    <property type="component" value="Chromosome"/>
</dbReference>
<dbReference type="NCBIfam" id="TIGR00478">
    <property type="entry name" value="tly"/>
    <property type="match status" value="1"/>
</dbReference>
<dbReference type="SUPFAM" id="SSF55174">
    <property type="entry name" value="Alpha-L RNA-binding motif"/>
    <property type="match status" value="1"/>
</dbReference>
<dbReference type="SMART" id="SM00363">
    <property type="entry name" value="S4"/>
    <property type="match status" value="1"/>
</dbReference>
<gene>
    <name evidence="3" type="ORF">RA11412_1327</name>
</gene>
<evidence type="ECO:0000256" key="2">
    <source>
        <dbReference type="ARBA" id="ARBA00029460"/>
    </source>
</evidence>
<dbReference type="CDD" id="cd00165">
    <property type="entry name" value="S4"/>
    <property type="match status" value="1"/>
</dbReference>
<protein>
    <submittedName>
        <fullName evidence="3">RNA binding methyltransferase FtsJ like</fullName>
    </submittedName>
</protein>
<dbReference type="RefSeq" id="WP_128087614.1">
    <property type="nucleotide sequence ID" value="NZ_CP068102.1"/>
</dbReference>
<dbReference type="EMBL" id="AP017895">
    <property type="protein sequence ID" value="BAV87626.1"/>
    <property type="molecule type" value="Genomic_DNA"/>
</dbReference>
<keyword evidence="4" id="KW-1185">Reference proteome</keyword>
<dbReference type="Pfam" id="PF01479">
    <property type="entry name" value="S4"/>
    <property type="match status" value="1"/>
</dbReference>
<dbReference type="InterPro" id="IPR047048">
    <property type="entry name" value="TlyA"/>
</dbReference>
<dbReference type="InterPro" id="IPR002877">
    <property type="entry name" value="RNA_MeTrfase_FtsJ_dom"/>
</dbReference>
<name>A0A2Z5QZ30_9MICC</name>
<keyword evidence="3" id="KW-0489">Methyltransferase</keyword>
<dbReference type="CDD" id="cd02440">
    <property type="entry name" value="AdoMet_MTases"/>
    <property type="match status" value="1"/>
</dbReference>
<dbReference type="SUPFAM" id="SSF53335">
    <property type="entry name" value="S-adenosyl-L-methionine-dependent methyltransferases"/>
    <property type="match status" value="1"/>
</dbReference>
<dbReference type="Gene3D" id="3.10.290.10">
    <property type="entry name" value="RNA-binding S4 domain"/>
    <property type="match status" value="1"/>
</dbReference>
<dbReference type="PIRSF" id="PIRSF005578">
    <property type="entry name" value="TlyA"/>
    <property type="match status" value="1"/>
</dbReference>
<dbReference type="AlphaFoldDB" id="A0A2Z5QZ30"/>
<keyword evidence="3" id="KW-0808">Transferase</keyword>
<evidence type="ECO:0000256" key="1">
    <source>
        <dbReference type="ARBA" id="ARBA00022884"/>
    </source>
</evidence>
<organism evidence="3 4">
    <name type="scientific">Rothia aeria</name>
    <dbReference type="NCBI Taxonomy" id="172042"/>
    <lineage>
        <taxon>Bacteria</taxon>
        <taxon>Bacillati</taxon>
        <taxon>Actinomycetota</taxon>
        <taxon>Actinomycetes</taxon>
        <taxon>Micrococcales</taxon>
        <taxon>Micrococcaceae</taxon>
        <taxon>Rothia</taxon>
    </lineage>
</organism>
<dbReference type="PANTHER" id="PTHR32319">
    <property type="entry name" value="BACTERIAL HEMOLYSIN-LIKE PROTEIN"/>
    <property type="match status" value="1"/>
</dbReference>
<dbReference type="InterPro" id="IPR036986">
    <property type="entry name" value="S4_RNA-bd_sf"/>
</dbReference>
<dbReference type="InterPro" id="IPR004538">
    <property type="entry name" value="Hemolysin_A/TlyA"/>
</dbReference>
<dbReference type="GeneID" id="93861176"/>
<dbReference type="PANTHER" id="PTHR32319:SF0">
    <property type="entry name" value="BACTERIAL HEMOLYSIN-LIKE PROTEIN"/>
    <property type="match status" value="1"/>
</dbReference>
<keyword evidence="1" id="KW-0694">RNA-binding</keyword>
<evidence type="ECO:0000313" key="4">
    <source>
        <dbReference type="Proteomes" id="UP000250241"/>
    </source>
</evidence>
<dbReference type="InterPro" id="IPR002942">
    <property type="entry name" value="S4_RNA-bd"/>
</dbReference>
<dbReference type="GO" id="GO:0003723">
    <property type="term" value="F:RNA binding"/>
    <property type="evidence" value="ECO:0007669"/>
    <property type="project" value="UniProtKB-KW"/>
</dbReference>
<dbReference type="GO" id="GO:0032259">
    <property type="term" value="P:methylation"/>
    <property type="evidence" value="ECO:0007669"/>
    <property type="project" value="UniProtKB-KW"/>
</dbReference>
<dbReference type="KEGG" id="raj:RA11412_1327"/>
<evidence type="ECO:0000313" key="3">
    <source>
        <dbReference type="EMBL" id="BAV87626.1"/>
    </source>
</evidence>
<reference evidence="3 4" key="1">
    <citation type="submission" date="2016-10" db="EMBL/GenBank/DDBJ databases">
        <title>Genome sequence of Rothia aeria strain JCM11412.</title>
        <authorList>
            <person name="Nambu T."/>
        </authorList>
    </citation>
    <scope>NUCLEOTIDE SEQUENCE [LARGE SCALE GENOMIC DNA]</scope>
    <source>
        <strain evidence="3 4">JCM 11412</strain>
    </source>
</reference>
<dbReference type="Gene3D" id="3.40.50.150">
    <property type="entry name" value="Vaccinia Virus protein VP39"/>
    <property type="match status" value="1"/>
</dbReference>
<dbReference type="PROSITE" id="PS50889">
    <property type="entry name" value="S4"/>
    <property type="match status" value="1"/>
</dbReference>
<sequence>MRLDKYLAHNGLATSRTLAAKLIAAGAVSLNGKPVRKASLDVTPGDNVQVHRSELTEYVSRAGHKLAGALNAFPQVQVSGKRCLDAGASTGGFTDVLLRAGAAHVAAVDVGHNQLVQQLRDDARVSVYEGLNVRYLKPADIGGQVDVTVGDLSFISLTLVMRPLAEATVPGGDLLLMVKPQFEVGKHRIGKGGVVVDAQARAEAVQVVQNSARECGLTVRATSPSPLPGQDGNKEYFLWCTKPMR</sequence>
<proteinExistence type="inferred from homology"/>
<accession>A0A2Z5QZ30</accession>
<comment type="similarity">
    <text evidence="2">Belongs to the TlyA family.</text>
</comment>
<dbReference type="Pfam" id="PF01728">
    <property type="entry name" value="FtsJ"/>
    <property type="match status" value="1"/>
</dbReference>
<dbReference type="InterPro" id="IPR029063">
    <property type="entry name" value="SAM-dependent_MTases_sf"/>
</dbReference>